<sequence>MTIIHLTANYFAVKSVVMEIFNISRFKIYTRHYLSEGSASQDFLSVAEVNQKESLYPSFRPKRVTVILGSSFKDAIQGKRWKDIKELLEIYKTTDYILCVSKTSISKFVIYIAFSRKATTVT</sequence>
<accession>A0A087TAG9</accession>
<dbReference type="EMBL" id="KK114294">
    <property type="protein sequence ID" value="KFM62108.1"/>
    <property type="molecule type" value="Genomic_DNA"/>
</dbReference>
<dbReference type="Pfam" id="PF24160">
    <property type="entry name" value="UVB_sens_C"/>
    <property type="match status" value="1"/>
</dbReference>
<dbReference type="PANTHER" id="PTHR12770:SF31">
    <property type="entry name" value="RUS FAMILY MEMBER 1"/>
    <property type="match status" value="1"/>
</dbReference>
<gene>
    <name evidence="2" type="ORF">X975_25742</name>
</gene>
<dbReference type="AlphaFoldDB" id="A0A087TAG9"/>
<organism evidence="2 3">
    <name type="scientific">Stegodyphus mimosarum</name>
    <name type="common">African social velvet spider</name>
    <dbReference type="NCBI Taxonomy" id="407821"/>
    <lineage>
        <taxon>Eukaryota</taxon>
        <taxon>Metazoa</taxon>
        <taxon>Ecdysozoa</taxon>
        <taxon>Arthropoda</taxon>
        <taxon>Chelicerata</taxon>
        <taxon>Arachnida</taxon>
        <taxon>Araneae</taxon>
        <taxon>Araneomorphae</taxon>
        <taxon>Entelegynae</taxon>
        <taxon>Eresoidea</taxon>
        <taxon>Eresidae</taxon>
        <taxon>Stegodyphus</taxon>
    </lineage>
</organism>
<dbReference type="Proteomes" id="UP000054359">
    <property type="component" value="Unassembled WGS sequence"/>
</dbReference>
<evidence type="ECO:0000259" key="1">
    <source>
        <dbReference type="Pfam" id="PF24160"/>
    </source>
</evidence>
<dbReference type="PANTHER" id="PTHR12770">
    <property type="entry name" value="RUS1 FAMILY PROTEIN C16ORF58"/>
    <property type="match status" value="1"/>
</dbReference>
<feature type="domain" description="Root UVB sensitive protein C-terminal" evidence="1">
    <location>
        <begin position="43"/>
        <end position="103"/>
    </location>
</feature>
<evidence type="ECO:0000313" key="3">
    <source>
        <dbReference type="Proteomes" id="UP000054359"/>
    </source>
</evidence>
<dbReference type="InterPro" id="IPR055412">
    <property type="entry name" value="UVB_sens_C"/>
</dbReference>
<proteinExistence type="predicted"/>
<dbReference type="InterPro" id="IPR006968">
    <property type="entry name" value="RUS_fam"/>
</dbReference>
<keyword evidence="3" id="KW-1185">Reference proteome</keyword>
<reference evidence="2 3" key="1">
    <citation type="submission" date="2013-11" db="EMBL/GenBank/DDBJ databases">
        <title>Genome sequencing of Stegodyphus mimosarum.</title>
        <authorList>
            <person name="Bechsgaard J."/>
        </authorList>
    </citation>
    <scope>NUCLEOTIDE SEQUENCE [LARGE SCALE GENOMIC DNA]</scope>
</reference>
<name>A0A087TAG9_STEMI</name>
<dbReference type="OrthoDB" id="364779at2759"/>
<feature type="non-terminal residue" evidence="2">
    <location>
        <position position="122"/>
    </location>
</feature>
<evidence type="ECO:0000313" key="2">
    <source>
        <dbReference type="EMBL" id="KFM62108.1"/>
    </source>
</evidence>
<protein>
    <recommendedName>
        <fullName evidence="1">Root UVB sensitive protein C-terminal domain-containing protein</fullName>
    </recommendedName>
</protein>